<keyword evidence="2" id="KW-1185">Reference proteome</keyword>
<comment type="caution">
    <text evidence="1">The sequence shown here is derived from an EMBL/GenBank/DDBJ whole genome shotgun (WGS) entry which is preliminary data.</text>
</comment>
<reference evidence="1 2" key="1">
    <citation type="submission" date="2020-03" db="EMBL/GenBank/DDBJ databases">
        <title>Dissostichus mawsoni Genome sequencing and assembly.</title>
        <authorList>
            <person name="Park H."/>
        </authorList>
    </citation>
    <scope>NUCLEOTIDE SEQUENCE [LARGE SCALE GENOMIC DNA]</scope>
    <source>
        <strain evidence="1">DM0001</strain>
        <tissue evidence="1">Muscle</tissue>
    </source>
</reference>
<accession>A0A7J5XPY8</accession>
<proteinExistence type="predicted"/>
<dbReference type="AlphaFoldDB" id="A0A7J5XPY8"/>
<dbReference type="EMBL" id="JAAKFY010000022">
    <property type="protein sequence ID" value="KAF3838138.1"/>
    <property type="molecule type" value="Genomic_DNA"/>
</dbReference>
<protein>
    <submittedName>
        <fullName evidence="1">Uncharacterized protein</fullName>
    </submittedName>
</protein>
<feature type="non-terminal residue" evidence="1">
    <location>
        <position position="104"/>
    </location>
</feature>
<name>A0A7J5XPY8_DISMA</name>
<gene>
    <name evidence="1" type="ORF">F7725_009906</name>
</gene>
<sequence>MASAPTAKAESSSLTLALTASLSASLANFRCLCRGSRNDAMNGTFLALSTSSGFSRRFSDTDTVCLYSATFLDSSGAAGRAVVAHFRERNTGSISSITIQLSSA</sequence>
<evidence type="ECO:0000313" key="2">
    <source>
        <dbReference type="Proteomes" id="UP000518266"/>
    </source>
</evidence>
<evidence type="ECO:0000313" key="1">
    <source>
        <dbReference type="EMBL" id="KAF3838138.1"/>
    </source>
</evidence>
<dbReference type="Proteomes" id="UP000518266">
    <property type="component" value="Unassembled WGS sequence"/>
</dbReference>
<organism evidence="1 2">
    <name type="scientific">Dissostichus mawsoni</name>
    <name type="common">Antarctic cod</name>
    <dbReference type="NCBI Taxonomy" id="36200"/>
    <lineage>
        <taxon>Eukaryota</taxon>
        <taxon>Metazoa</taxon>
        <taxon>Chordata</taxon>
        <taxon>Craniata</taxon>
        <taxon>Vertebrata</taxon>
        <taxon>Euteleostomi</taxon>
        <taxon>Actinopterygii</taxon>
        <taxon>Neopterygii</taxon>
        <taxon>Teleostei</taxon>
        <taxon>Neoteleostei</taxon>
        <taxon>Acanthomorphata</taxon>
        <taxon>Eupercaria</taxon>
        <taxon>Perciformes</taxon>
        <taxon>Notothenioidei</taxon>
        <taxon>Nototheniidae</taxon>
        <taxon>Dissostichus</taxon>
    </lineage>
</organism>